<name>A0ABR2CAE9_9ROSI</name>
<sequence>MLFANWPPPILGVIKVNCDASFDSISGEARVGARDRARIRDHLGAITTGDSTRFKALSTLVVETFDVRIDVCLAIEACL</sequence>
<proteinExistence type="predicted"/>
<dbReference type="Proteomes" id="UP001472677">
    <property type="component" value="Unassembled WGS sequence"/>
</dbReference>
<gene>
    <name evidence="1" type="ORF">V6N12_013632</name>
</gene>
<organism evidence="1 2">
    <name type="scientific">Hibiscus sabdariffa</name>
    <name type="common">roselle</name>
    <dbReference type="NCBI Taxonomy" id="183260"/>
    <lineage>
        <taxon>Eukaryota</taxon>
        <taxon>Viridiplantae</taxon>
        <taxon>Streptophyta</taxon>
        <taxon>Embryophyta</taxon>
        <taxon>Tracheophyta</taxon>
        <taxon>Spermatophyta</taxon>
        <taxon>Magnoliopsida</taxon>
        <taxon>eudicotyledons</taxon>
        <taxon>Gunneridae</taxon>
        <taxon>Pentapetalae</taxon>
        <taxon>rosids</taxon>
        <taxon>malvids</taxon>
        <taxon>Malvales</taxon>
        <taxon>Malvaceae</taxon>
        <taxon>Malvoideae</taxon>
        <taxon>Hibiscus</taxon>
    </lineage>
</organism>
<evidence type="ECO:0000313" key="1">
    <source>
        <dbReference type="EMBL" id="KAK8516226.1"/>
    </source>
</evidence>
<evidence type="ECO:0000313" key="2">
    <source>
        <dbReference type="Proteomes" id="UP001472677"/>
    </source>
</evidence>
<keyword evidence="2" id="KW-1185">Reference proteome</keyword>
<reference evidence="1 2" key="1">
    <citation type="journal article" date="2024" name="G3 (Bethesda)">
        <title>Genome assembly of Hibiscus sabdariffa L. provides insights into metabolisms of medicinal natural products.</title>
        <authorList>
            <person name="Kim T."/>
        </authorList>
    </citation>
    <scope>NUCLEOTIDE SEQUENCE [LARGE SCALE GENOMIC DNA]</scope>
    <source>
        <strain evidence="1">TK-2024</strain>
        <tissue evidence="1">Old leaves</tissue>
    </source>
</reference>
<protein>
    <recommendedName>
        <fullName evidence="3">RNase H type-1 domain-containing protein</fullName>
    </recommendedName>
</protein>
<evidence type="ECO:0008006" key="3">
    <source>
        <dbReference type="Google" id="ProtNLM"/>
    </source>
</evidence>
<comment type="caution">
    <text evidence="1">The sequence shown here is derived from an EMBL/GenBank/DDBJ whole genome shotgun (WGS) entry which is preliminary data.</text>
</comment>
<dbReference type="EMBL" id="JBBPBM010000060">
    <property type="protein sequence ID" value="KAK8516226.1"/>
    <property type="molecule type" value="Genomic_DNA"/>
</dbReference>
<accession>A0ABR2CAE9</accession>